<dbReference type="PANTHER" id="PTHR45832:SF22">
    <property type="entry name" value="SERINE_THREONINE-PROTEIN KINASE SAMKA-RELATED"/>
    <property type="match status" value="1"/>
</dbReference>
<evidence type="ECO:0000256" key="3">
    <source>
        <dbReference type="ARBA" id="ARBA00022840"/>
    </source>
</evidence>
<dbReference type="InterPro" id="IPR011009">
    <property type="entry name" value="Kinase-like_dom_sf"/>
</dbReference>
<protein>
    <submittedName>
        <fullName evidence="7">Serine threonine kinase</fullName>
    </submittedName>
</protein>
<keyword evidence="2 4" id="KW-0547">Nucleotide-binding</keyword>
<dbReference type="Pfam" id="PF00069">
    <property type="entry name" value="Pkinase"/>
    <property type="match status" value="1"/>
</dbReference>
<dbReference type="InterPro" id="IPR008271">
    <property type="entry name" value="Ser/Thr_kinase_AS"/>
</dbReference>
<dbReference type="VEuPathDB" id="FungiDB:LCOR_06527.1"/>
<dbReference type="AlphaFoldDB" id="A0A068RZ15"/>
<keyword evidence="7" id="KW-0808">Transferase</keyword>
<organism evidence="7 8">
    <name type="scientific">Lichtheimia corymbifera JMRC:FSU:9682</name>
    <dbReference type="NCBI Taxonomy" id="1263082"/>
    <lineage>
        <taxon>Eukaryota</taxon>
        <taxon>Fungi</taxon>
        <taxon>Fungi incertae sedis</taxon>
        <taxon>Mucoromycota</taxon>
        <taxon>Mucoromycotina</taxon>
        <taxon>Mucoromycetes</taxon>
        <taxon>Mucorales</taxon>
        <taxon>Lichtheimiaceae</taxon>
        <taxon>Lichtheimia</taxon>
    </lineage>
</organism>
<keyword evidence="3 4" id="KW-0067">ATP-binding</keyword>
<dbReference type="PROSITE" id="PS00107">
    <property type="entry name" value="PROTEIN_KINASE_ATP"/>
    <property type="match status" value="1"/>
</dbReference>
<feature type="domain" description="Protein kinase" evidence="6">
    <location>
        <begin position="230"/>
        <end position="478"/>
    </location>
</feature>
<accession>A0A068RZ15</accession>
<keyword evidence="7" id="KW-0418">Kinase</keyword>
<keyword evidence="8" id="KW-1185">Reference proteome</keyword>
<feature type="region of interest" description="Disordered" evidence="5">
    <location>
        <begin position="1"/>
        <end position="50"/>
    </location>
</feature>
<dbReference type="SUPFAM" id="SSF56112">
    <property type="entry name" value="Protein kinase-like (PK-like)"/>
    <property type="match status" value="1"/>
</dbReference>
<evidence type="ECO:0000313" key="7">
    <source>
        <dbReference type="EMBL" id="CDH55383.1"/>
    </source>
</evidence>
<evidence type="ECO:0000313" key="8">
    <source>
        <dbReference type="Proteomes" id="UP000027586"/>
    </source>
</evidence>
<dbReference type="PROSITE" id="PS50011">
    <property type="entry name" value="PROTEIN_KINASE_DOM"/>
    <property type="match status" value="1"/>
</dbReference>
<dbReference type="InterPro" id="IPR051931">
    <property type="entry name" value="PAK3-like"/>
</dbReference>
<dbReference type="GO" id="GO:0005524">
    <property type="term" value="F:ATP binding"/>
    <property type="evidence" value="ECO:0007669"/>
    <property type="project" value="UniProtKB-UniRule"/>
</dbReference>
<feature type="compositionally biased region" description="Low complexity" evidence="5">
    <location>
        <begin position="36"/>
        <end position="49"/>
    </location>
</feature>
<dbReference type="Gene3D" id="1.10.510.10">
    <property type="entry name" value="Transferase(Phosphotransferase) domain 1"/>
    <property type="match status" value="1"/>
</dbReference>
<dbReference type="Proteomes" id="UP000027586">
    <property type="component" value="Unassembled WGS sequence"/>
</dbReference>
<proteinExistence type="inferred from homology"/>
<evidence type="ECO:0000256" key="5">
    <source>
        <dbReference type="SAM" id="MobiDB-lite"/>
    </source>
</evidence>
<sequence>MIRHLQQHPSPTQQQSVTARKVQSRRCSSSTRQKQYHQQQQQQQQQHQQRILHDGASNTPMHHHPQRSLYGAKRMSLGSLRGSKSTTTADHNQQQRRVPISLKRRSTGCLRRPSVLSNHSTATSAQSRAKEKWRAPGRYEIPNIFGHDCFLKYEALPNNTHQLFFFRPYDPQKNVSKKPWIPVGRTPEIPQPPPIIRPVASSASSDFERKLRKALANKVAVSSLDPNNKYDGFKEIGTGVNGAVVAAVHKYKKNVVVAIKRCRLHPDHEYRAAIIRELRIMSMGHPNLIRLRDATLWRDDVWISMDLMRCSVFAVLCKRGLPEECAVYIALEVLKALDHLHTKGYIHRDIKCENLLLGWNGQVKLADFGLATRTNRNNFERLGTSKWMAPEVIREEPYNEKIDMWSLGITLIEMMDRVPPHYAHRDDISLFTAILTEPSPTFVYSYPSMYMRGLVAWLLDLHPATRPPARDVVREIDLHIQSNLLRACSPNDLARFVHFVLSTVK</sequence>
<feature type="compositionally biased region" description="Polar residues" evidence="5">
    <location>
        <begin position="7"/>
        <end position="18"/>
    </location>
</feature>
<dbReference type="InterPro" id="IPR017441">
    <property type="entry name" value="Protein_kinase_ATP_BS"/>
</dbReference>
<dbReference type="GO" id="GO:0004672">
    <property type="term" value="F:protein kinase activity"/>
    <property type="evidence" value="ECO:0007669"/>
    <property type="project" value="InterPro"/>
</dbReference>
<name>A0A068RZ15_9FUNG</name>
<dbReference type="EMBL" id="CBTN010000029">
    <property type="protein sequence ID" value="CDH55383.1"/>
    <property type="molecule type" value="Genomic_DNA"/>
</dbReference>
<evidence type="ECO:0000256" key="4">
    <source>
        <dbReference type="PROSITE-ProRule" id="PRU10141"/>
    </source>
</evidence>
<evidence type="ECO:0000256" key="1">
    <source>
        <dbReference type="ARBA" id="ARBA00008874"/>
    </source>
</evidence>
<feature type="binding site" evidence="4">
    <location>
        <position position="260"/>
    </location>
    <ligand>
        <name>ATP</name>
        <dbReference type="ChEBI" id="CHEBI:30616"/>
    </ligand>
</feature>
<dbReference type="PANTHER" id="PTHR45832">
    <property type="entry name" value="SERINE/THREONINE-PROTEIN KINASE SAMKA-RELATED-RELATED"/>
    <property type="match status" value="1"/>
</dbReference>
<reference evidence="7" key="1">
    <citation type="submission" date="2013-08" db="EMBL/GenBank/DDBJ databases">
        <title>Gene expansion shapes genome architecture in the human pathogen Lichtheimia corymbifera: an evolutionary genomics analysis in the ancient terrestrial Mucorales (Mucoromycotina).</title>
        <authorList>
            <person name="Schwartze V.U."/>
            <person name="Winter S."/>
            <person name="Shelest E."/>
            <person name="Marcet-Houben M."/>
            <person name="Horn F."/>
            <person name="Wehner S."/>
            <person name="Hoffmann K."/>
            <person name="Riege K."/>
            <person name="Sammeth M."/>
            <person name="Nowrousian M."/>
            <person name="Valiante V."/>
            <person name="Linde J."/>
            <person name="Jacobsen I.D."/>
            <person name="Marz M."/>
            <person name="Brakhage A.A."/>
            <person name="Gabaldon T."/>
            <person name="Bocker S."/>
            <person name="Voigt K."/>
        </authorList>
    </citation>
    <scope>NUCLEOTIDE SEQUENCE [LARGE SCALE GENOMIC DNA]</scope>
    <source>
        <strain evidence="7">FSU 9682</strain>
    </source>
</reference>
<comment type="caution">
    <text evidence="7">The sequence shown here is derived from an EMBL/GenBank/DDBJ whole genome shotgun (WGS) entry which is preliminary data.</text>
</comment>
<dbReference type="OrthoDB" id="2914378at2759"/>
<dbReference type="Gene3D" id="3.30.200.20">
    <property type="entry name" value="Phosphorylase Kinase, domain 1"/>
    <property type="match status" value="1"/>
</dbReference>
<dbReference type="STRING" id="1263082.A0A068RZ15"/>
<comment type="similarity">
    <text evidence="1">Belongs to the protein kinase superfamily. STE Ser/Thr protein kinase family. STE20 subfamily.</text>
</comment>
<gene>
    <name evidence="7" type="ORF">LCOR_06527.1</name>
</gene>
<dbReference type="PROSITE" id="PS00108">
    <property type="entry name" value="PROTEIN_KINASE_ST"/>
    <property type="match status" value="1"/>
</dbReference>
<dbReference type="InterPro" id="IPR000719">
    <property type="entry name" value="Prot_kinase_dom"/>
</dbReference>
<evidence type="ECO:0000256" key="2">
    <source>
        <dbReference type="ARBA" id="ARBA00022741"/>
    </source>
</evidence>
<dbReference type="SMART" id="SM00220">
    <property type="entry name" value="S_TKc"/>
    <property type="match status" value="1"/>
</dbReference>
<evidence type="ECO:0000259" key="6">
    <source>
        <dbReference type="PROSITE" id="PS50011"/>
    </source>
</evidence>